<evidence type="ECO:0000313" key="7">
    <source>
        <dbReference type="EMBL" id="MDF8265824.1"/>
    </source>
</evidence>
<evidence type="ECO:0000256" key="2">
    <source>
        <dbReference type="ARBA" id="ARBA00007118"/>
    </source>
</evidence>
<dbReference type="Pfam" id="PF00881">
    <property type="entry name" value="Nitroreductase"/>
    <property type="match status" value="1"/>
</dbReference>
<dbReference type="SUPFAM" id="SSF55469">
    <property type="entry name" value="FMN-dependent nitroreductase-like"/>
    <property type="match status" value="1"/>
</dbReference>
<organism evidence="7 8">
    <name type="scientific">Luteipulveratus flavus</name>
    <dbReference type="NCBI Taxonomy" id="3031728"/>
    <lineage>
        <taxon>Bacteria</taxon>
        <taxon>Bacillati</taxon>
        <taxon>Actinomycetota</taxon>
        <taxon>Actinomycetes</taxon>
        <taxon>Micrococcales</taxon>
        <taxon>Dermacoccaceae</taxon>
        <taxon>Luteipulveratus</taxon>
    </lineage>
</organism>
<evidence type="ECO:0000256" key="3">
    <source>
        <dbReference type="ARBA" id="ARBA00022630"/>
    </source>
</evidence>
<gene>
    <name evidence="7" type="ORF">P4R38_16375</name>
</gene>
<evidence type="ECO:0000259" key="6">
    <source>
        <dbReference type="Pfam" id="PF00881"/>
    </source>
</evidence>
<dbReference type="RefSeq" id="WP_277193099.1">
    <property type="nucleotide sequence ID" value="NZ_JAROAV010000043.1"/>
</dbReference>
<feature type="domain" description="Nitroreductase" evidence="6">
    <location>
        <begin position="7"/>
        <end position="173"/>
    </location>
</feature>
<keyword evidence="5" id="KW-0560">Oxidoreductase</keyword>
<accession>A0ABT6CCQ2</accession>
<comment type="caution">
    <text evidence="7">The sequence shown here is derived from an EMBL/GenBank/DDBJ whole genome shotgun (WGS) entry which is preliminary data.</text>
</comment>
<proteinExistence type="inferred from homology"/>
<dbReference type="EMBL" id="JAROAV010000043">
    <property type="protein sequence ID" value="MDF8265824.1"/>
    <property type="molecule type" value="Genomic_DNA"/>
</dbReference>
<evidence type="ECO:0000256" key="5">
    <source>
        <dbReference type="ARBA" id="ARBA00023002"/>
    </source>
</evidence>
<evidence type="ECO:0000256" key="1">
    <source>
        <dbReference type="ARBA" id="ARBA00001917"/>
    </source>
</evidence>
<reference evidence="7 8" key="1">
    <citation type="submission" date="2023-03" db="EMBL/GenBank/DDBJ databases">
        <title>YIM 133296 draft genome.</title>
        <authorList>
            <person name="Xiong L."/>
        </authorList>
    </citation>
    <scope>NUCLEOTIDE SEQUENCE [LARGE SCALE GENOMIC DNA]</scope>
    <source>
        <strain evidence="7 8">YIM 133296</strain>
    </source>
</reference>
<dbReference type="CDD" id="cd02062">
    <property type="entry name" value="Nitro_FMN_reductase"/>
    <property type="match status" value="1"/>
</dbReference>
<dbReference type="Proteomes" id="UP001528912">
    <property type="component" value="Unassembled WGS sequence"/>
</dbReference>
<evidence type="ECO:0000256" key="4">
    <source>
        <dbReference type="ARBA" id="ARBA00022643"/>
    </source>
</evidence>
<dbReference type="PANTHER" id="PTHR43673">
    <property type="entry name" value="NAD(P)H NITROREDUCTASE YDGI-RELATED"/>
    <property type="match status" value="1"/>
</dbReference>
<dbReference type="Gene3D" id="3.40.109.10">
    <property type="entry name" value="NADH Oxidase"/>
    <property type="match status" value="1"/>
</dbReference>
<name>A0ABT6CCQ2_9MICO</name>
<keyword evidence="3" id="KW-0285">Flavoprotein</keyword>
<dbReference type="PANTHER" id="PTHR43673:SF2">
    <property type="entry name" value="NITROREDUCTASE"/>
    <property type="match status" value="1"/>
</dbReference>
<keyword evidence="8" id="KW-1185">Reference proteome</keyword>
<keyword evidence="4" id="KW-0288">FMN</keyword>
<protein>
    <submittedName>
        <fullName evidence="7">Nitroreductase family protein</fullName>
    </submittedName>
</protein>
<dbReference type="InterPro" id="IPR029479">
    <property type="entry name" value="Nitroreductase"/>
</dbReference>
<comment type="cofactor">
    <cofactor evidence="1">
        <name>FMN</name>
        <dbReference type="ChEBI" id="CHEBI:58210"/>
    </cofactor>
</comment>
<evidence type="ECO:0000313" key="8">
    <source>
        <dbReference type="Proteomes" id="UP001528912"/>
    </source>
</evidence>
<dbReference type="InterPro" id="IPR000415">
    <property type="entry name" value="Nitroreductase-like"/>
</dbReference>
<sequence length="208" mass="23426">MQLQEAIRRRRMVRRYDPDRPVPPEVLDRVVQLALRAPSAGFSQGWDFVVLESAEDRTAFWDATAEDDDLPDAWLRGVSSAPALILCCSDRQTYLDRYAEIDKPWQDKDESHWPAPYWDIDTGMAALLMLLVAEDEGLGSLFFGVPAEAHDTVHETFDIPKDHTIIGVVALGYAAEDAPSGSTTKRRRRGVEEVVHRGRYGRPYTPSA</sequence>
<comment type="similarity">
    <text evidence="2">Belongs to the nitroreductase family.</text>
</comment>